<evidence type="ECO:0000256" key="2">
    <source>
        <dbReference type="ARBA" id="ARBA00048267"/>
    </source>
</evidence>
<evidence type="ECO:0000313" key="8">
    <source>
        <dbReference type="EMBL" id="TCK70793.1"/>
    </source>
</evidence>
<dbReference type="CDD" id="cd17541">
    <property type="entry name" value="REC_CheB-like"/>
    <property type="match status" value="1"/>
</dbReference>
<comment type="domain">
    <text evidence="3">Contains a C-terminal catalytic domain, and an N-terminal region which modulates catalytic activity.</text>
</comment>
<dbReference type="CDD" id="cd16432">
    <property type="entry name" value="CheB_Rec"/>
    <property type="match status" value="1"/>
</dbReference>
<comment type="PTM">
    <text evidence="3">Phosphorylated by CheA. Phosphorylation of the N-terminal regulatory domain activates the methylesterase activity.</text>
</comment>
<comment type="caution">
    <text evidence="8">The sequence shown here is derived from an EMBL/GenBank/DDBJ whole genome shotgun (WGS) entry which is preliminary data.</text>
</comment>
<feature type="active site" evidence="3 4">
    <location>
        <position position="192"/>
    </location>
</feature>
<dbReference type="OrthoDB" id="9793421at2"/>
<organism evidence="8 9">
    <name type="scientific">Acidipila rosea</name>
    <dbReference type="NCBI Taxonomy" id="768535"/>
    <lineage>
        <taxon>Bacteria</taxon>
        <taxon>Pseudomonadati</taxon>
        <taxon>Acidobacteriota</taxon>
        <taxon>Terriglobia</taxon>
        <taxon>Terriglobales</taxon>
        <taxon>Acidobacteriaceae</taxon>
        <taxon>Acidipila</taxon>
    </lineage>
</organism>
<dbReference type="Gene3D" id="3.40.50.180">
    <property type="entry name" value="Methylesterase CheB, C-terminal domain"/>
    <property type="match status" value="1"/>
</dbReference>
<dbReference type="Gene3D" id="3.40.50.2300">
    <property type="match status" value="1"/>
</dbReference>
<name>A0A4R1L1P8_9BACT</name>
<feature type="active site" evidence="3 4">
    <location>
        <position position="165"/>
    </location>
</feature>
<dbReference type="InterPro" id="IPR011006">
    <property type="entry name" value="CheY-like_superfamily"/>
</dbReference>
<dbReference type="AlphaFoldDB" id="A0A4R1L1P8"/>
<dbReference type="EC" id="3.1.1.61" evidence="3"/>
<proteinExistence type="inferred from homology"/>
<comment type="catalytic activity">
    <reaction evidence="3">
        <text>L-glutaminyl-[protein] + H2O = L-glutamyl-[protein] + NH4(+)</text>
        <dbReference type="Rhea" id="RHEA:16441"/>
        <dbReference type="Rhea" id="RHEA-COMP:10207"/>
        <dbReference type="Rhea" id="RHEA-COMP:10208"/>
        <dbReference type="ChEBI" id="CHEBI:15377"/>
        <dbReference type="ChEBI" id="CHEBI:28938"/>
        <dbReference type="ChEBI" id="CHEBI:29973"/>
        <dbReference type="ChEBI" id="CHEBI:30011"/>
        <dbReference type="EC" id="3.5.1.44"/>
    </reaction>
</comment>
<dbReference type="InterPro" id="IPR008248">
    <property type="entry name" value="CheB-like"/>
</dbReference>
<comment type="catalytic activity">
    <reaction evidence="2 3">
        <text>[protein]-L-glutamate 5-O-methyl ester + H2O = L-glutamyl-[protein] + methanol + H(+)</text>
        <dbReference type="Rhea" id="RHEA:23236"/>
        <dbReference type="Rhea" id="RHEA-COMP:10208"/>
        <dbReference type="Rhea" id="RHEA-COMP:10311"/>
        <dbReference type="ChEBI" id="CHEBI:15377"/>
        <dbReference type="ChEBI" id="CHEBI:15378"/>
        <dbReference type="ChEBI" id="CHEBI:17790"/>
        <dbReference type="ChEBI" id="CHEBI:29973"/>
        <dbReference type="ChEBI" id="CHEBI:82795"/>
        <dbReference type="EC" id="3.1.1.61"/>
    </reaction>
</comment>
<dbReference type="Proteomes" id="UP000295210">
    <property type="component" value="Unassembled WGS sequence"/>
</dbReference>
<evidence type="ECO:0000259" key="7">
    <source>
        <dbReference type="PROSITE" id="PS50122"/>
    </source>
</evidence>
<gene>
    <name evidence="3" type="primary">cheB</name>
    <name evidence="8" type="ORF">C7378_3182</name>
</gene>
<dbReference type="InterPro" id="IPR001789">
    <property type="entry name" value="Sig_transdc_resp-reg_receiver"/>
</dbReference>
<dbReference type="PIRSF" id="PIRSF000876">
    <property type="entry name" value="RR_chemtxs_CheB"/>
    <property type="match status" value="1"/>
</dbReference>
<feature type="domain" description="CheB-type methylesterase" evidence="7">
    <location>
        <begin position="153"/>
        <end position="342"/>
    </location>
</feature>
<dbReference type="HAMAP" id="MF_00099">
    <property type="entry name" value="CheB_chemtxs"/>
    <property type="match status" value="1"/>
</dbReference>
<dbReference type="GO" id="GO:0000156">
    <property type="term" value="F:phosphorelay response regulator activity"/>
    <property type="evidence" value="ECO:0007669"/>
    <property type="project" value="InterPro"/>
</dbReference>
<keyword evidence="9" id="KW-1185">Reference proteome</keyword>
<reference evidence="8 9" key="1">
    <citation type="submission" date="2019-03" db="EMBL/GenBank/DDBJ databases">
        <title>Genomic Encyclopedia of Type Strains, Phase IV (KMG-IV): sequencing the most valuable type-strain genomes for metagenomic binning, comparative biology and taxonomic classification.</title>
        <authorList>
            <person name="Goeker M."/>
        </authorList>
    </citation>
    <scope>NUCLEOTIDE SEQUENCE [LARGE SCALE GENOMIC DNA]</scope>
    <source>
        <strain evidence="8 9">DSM 103428</strain>
    </source>
</reference>
<comment type="function">
    <text evidence="3">Involved in chemotaxis. Part of a chemotaxis signal transduction system that modulates chemotaxis in response to various stimuli. Catalyzes the demethylation of specific methylglutamate residues introduced into the chemoreceptors (methyl-accepting chemotaxis proteins or MCP) by CheR. Also mediates the irreversible deamidation of specific glutamine residues to glutamic acid.</text>
</comment>
<comment type="subcellular location">
    <subcellularLocation>
        <location evidence="3">Cytoplasm</location>
    </subcellularLocation>
</comment>
<evidence type="ECO:0000313" key="9">
    <source>
        <dbReference type="Proteomes" id="UP000295210"/>
    </source>
</evidence>
<dbReference type="GO" id="GO:0005737">
    <property type="term" value="C:cytoplasm"/>
    <property type="evidence" value="ECO:0007669"/>
    <property type="project" value="UniProtKB-SubCell"/>
</dbReference>
<dbReference type="SUPFAM" id="SSF52738">
    <property type="entry name" value="Methylesterase CheB, C-terminal domain"/>
    <property type="match status" value="1"/>
</dbReference>
<dbReference type="GO" id="GO:0006935">
    <property type="term" value="P:chemotaxis"/>
    <property type="evidence" value="ECO:0007669"/>
    <property type="project" value="UniProtKB-UniRule"/>
</dbReference>
<evidence type="ECO:0000256" key="3">
    <source>
        <dbReference type="HAMAP-Rule" id="MF_00099"/>
    </source>
</evidence>
<dbReference type="PANTHER" id="PTHR42872:SF3">
    <property type="entry name" value="PROTEIN-GLUTAMATE METHYLESTERASE_PROTEIN-GLUTAMINE GLUTAMINASE 1"/>
    <property type="match status" value="1"/>
</dbReference>
<dbReference type="SUPFAM" id="SSF52172">
    <property type="entry name" value="CheY-like"/>
    <property type="match status" value="1"/>
</dbReference>
<dbReference type="RefSeq" id="WP_131998829.1">
    <property type="nucleotide sequence ID" value="NZ_SMGK01000006.1"/>
</dbReference>
<keyword evidence="3 5" id="KW-0597">Phosphoprotein</keyword>
<dbReference type="InterPro" id="IPR035909">
    <property type="entry name" value="CheB_C"/>
</dbReference>
<keyword evidence="3" id="KW-0963">Cytoplasm</keyword>
<feature type="domain" description="Response regulatory" evidence="6">
    <location>
        <begin position="4"/>
        <end position="122"/>
    </location>
</feature>
<dbReference type="NCBIfam" id="NF001965">
    <property type="entry name" value="PRK00742.1"/>
    <property type="match status" value="1"/>
</dbReference>
<evidence type="ECO:0000256" key="5">
    <source>
        <dbReference type="PROSITE-ProRule" id="PRU00169"/>
    </source>
</evidence>
<evidence type="ECO:0000256" key="4">
    <source>
        <dbReference type="PROSITE-ProRule" id="PRU00050"/>
    </source>
</evidence>
<dbReference type="SMART" id="SM00448">
    <property type="entry name" value="REC"/>
    <property type="match status" value="1"/>
</dbReference>
<dbReference type="PANTHER" id="PTHR42872">
    <property type="entry name" value="PROTEIN-GLUTAMATE METHYLESTERASE/PROTEIN-GLUTAMINE GLUTAMINASE"/>
    <property type="match status" value="1"/>
</dbReference>
<evidence type="ECO:0000256" key="1">
    <source>
        <dbReference type="ARBA" id="ARBA00022801"/>
    </source>
</evidence>
<protein>
    <recommendedName>
        <fullName evidence="3">Protein-glutamate methylesterase/protein-glutamine glutaminase</fullName>
        <ecNumber evidence="3">3.1.1.61</ecNumber>
        <ecNumber evidence="3">3.5.1.44</ecNumber>
    </recommendedName>
</protein>
<dbReference type="PROSITE" id="PS50122">
    <property type="entry name" value="CHEB"/>
    <property type="match status" value="1"/>
</dbReference>
<dbReference type="Pfam" id="PF00072">
    <property type="entry name" value="Response_reg"/>
    <property type="match status" value="1"/>
</dbReference>
<dbReference type="InterPro" id="IPR000673">
    <property type="entry name" value="Sig_transdc_resp-reg_Me-estase"/>
</dbReference>
<sequence length="361" mass="37708">MPIRVLLVDDSAVMRTLLRRVLAGDPSITLVGVAADGVEAVAQAAALKPDIILLDIEMPRMNGLEALEALRAQGSQARIIMCSTLTRRGAGITLEALARGATDYVAKPTAANGPESALRTLREDLLPKIHALSGRTAWPTTIRQVSIPPAAVRINRLRAVVIGVSTGGPAALEKLLPGLPSLFPLPVLIAQHMPQVFTSLLAERLNGLCALRVCEASAGIIPEPGHVYIARGDWHLEVLEGVASRAPRLQLSQVAGNDFCRPSVDVLFRSAAAAYGAGVIAVMLTGMGSDGLEGVQVVRSRGGCVIAQDRATSAVWGMPGVIVEAGLADRVLALDAIAAELVRLALPASRFSHPAFNGAAV</sequence>
<dbReference type="GO" id="GO:0050568">
    <property type="term" value="F:protein-glutamine glutaminase activity"/>
    <property type="evidence" value="ECO:0007669"/>
    <property type="project" value="UniProtKB-UniRule"/>
</dbReference>
<dbReference type="EMBL" id="SMGK01000006">
    <property type="protein sequence ID" value="TCK70793.1"/>
    <property type="molecule type" value="Genomic_DNA"/>
</dbReference>
<dbReference type="EC" id="3.5.1.44" evidence="3"/>
<feature type="modified residue" description="4-aspartylphosphate" evidence="3 5">
    <location>
        <position position="55"/>
    </location>
</feature>
<keyword evidence="1 3" id="KW-0378">Hydrolase</keyword>
<dbReference type="Pfam" id="PF01339">
    <property type="entry name" value="CheB_methylest"/>
    <property type="match status" value="1"/>
</dbReference>
<dbReference type="PROSITE" id="PS50110">
    <property type="entry name" value="RESPONSE_REGULATORY"/>
    <property type="match status" value="1"/>
</dbReference>
<accession>A0A4R1L1P8</accession>
<feature type="active site" evidence="3 4">
    <location>
        <position position="290"/>
    </location>
</feature>
<keyword evidence="3 4" id="KW-0145">Chemotaxis</keyword>
<evidence type="ECO:0000259" key="6">
    <source>
        <dbReference type="PROSITE" id="PS50110"/>
    </source>
</evidence>
<comment type="similarity">
    <text evidence="3">Belongs to the CheB family.</text>
</comment>
<dbReference type="GO" id="GO:0008984">
    <property type="term" value="F:protein-glutamate methylesterase activity"/>
    <property type="evidence" value="ECO:0007669"/>
    <property type="project" value="UniProtKB-UniRule"/>
</dbReference>